<evidence type="ECO:0000256" key="1">
    <source>
        <dbReference type="SAM" id="MobiDB-lite"/>
    </source>
</evidence>
<evidence type="ECO:0000313" key="4">
    <source>
        <dbReference type="Proteomes" id="UP000796880"/>
    </source>
</evidence>
<keyword evidence="2" id="KW-0812">Transmembrane</keyword>
<gene>
    <name evidence="3" type="ORF">FNV43_RR02705</name>
</gene>
<evidence type="ECO:0000256" key="2">
    <source>
        <dbReference type="SAM" id="Phobius"/>
    </source>
</evidence>
<evidence type="ECO:0000313" key="3">
    <source>
        <dbReference type="EMBL" id="KAF3452272.1"/>
    </source>
</evidence>
<sequence>MGAYPSSWLVGGATSLALALGLGVSVLAASIASSKESLICVGLFSRAVEGSSVGVLITNHFFSHGPYRIRHDFLELDDIRLQVLFRRYGDCIRCFKRCRPSPPLSKAATESLGWAMIVPPGVGSVSPLGPDLPIFRAAFFSFLLLSFSASCSAVGGATFIFPISIIGRKPTRGPAFCAFFWDGQYPIERNDLARVLAYVHSVRHDSRLVLHRVRGFVRLFGSGSTILIAEPADESDGVGLEERPEYSKKGSNRNGAGKDEGVEDAEGFRKGEVKRKEGPVEDCPDYPPGENG</sequence>
<organism evidence="3 4">
    <name type="scientific">Rhamnella rubrinervis</name>
    <dbReference type="NCBI Taxonomy" id="2594499"/>
    <lineage>
        <taxon>Eukaryota</taxon>
        <taxon>Viridiplantae</taxon>
        <taxon>Streptophyta</taxon>
        <taxon>Embryophyta</taxon>
        <taxon>Tracheophyta</taxon>
        <taxon>Spermatophyta</taxon>
        <taxon>Magnoliopsida</taxon>
        <taxon>eudicotyledons</taxon>
        <taxon>Gunneridae</taxon>
        <taxon>Pentapetalae</taxon>
        <taxon>rosids</taxon>
        <taxon>fabids</taxon>
        <taxon>Rosales</taxon>
        <taxon>Rhamnaceae</taxon>
        <taxon>rhamnoid group</taxon>
        <taxon>Rhamneae</taxon>
        <taxon>Rhamnella</taxon>
    </lineage>
</organism>
<feature type="compositionally biased region" description="Basic and acidic residues" evidence="1">
    <location>
        <begin position="256"/>
        <end position="279"/>
    </location>
</feature>
<accession>A0A8K0MN75</accession>
<dbReference type="Proteomes" id="UP000796880">
    <property type="component" value="Unassembled WGS sequence"/>
</dbReference>
<dbReference type="AlphaFoldDB" id="A0A8K0MN75"/>
<reference evidence="3" key="1">
    <citation type="submission" date="2020-03" db="EMBL/GenBank/DDBJ databases">
        <title>A high-quality chromosome-level genome assembly of a woody plant with both climbing and erect habits, Rhamnella rubrinervis.</title>
        <authorList>
            <person name="Lu Z."/>
            <person name="Yang Y."/>
            <person name="Zhu X."/>
            <person name="Sun Y."/>
        </authorList>
    </citation>
    <scope>NUCLEOTIDE SEQUENCE</scope>
    <source>
        <strain evidence="3">BYM</strain>
        <tissue evidence="3">Leaf</tissue>
    </source>
</reference>
<name>A0A8K0MN75_9ROSA</name>
<feature type="transmembrane region" description="Helical" evidence="2">
    <location>
        <begin position="137"/>
        <end position="163"/>
    </location>
</feature>
<keyword evidence="4" id="KW-1185">Reference proteome</keyword>
<protein>
    <submittedName>
        <fullName evidence="3">Uncharacterized protein</fullName>
    </submittedName>
</protein>
<proteinExistence type="predicted"/>
<dbReference type="EMBL" id="VOIH02000002">
    <property type="protein sequence ID" value="KAF3452272.1"/>
    <property type="molecule type" value="Genomic_DNA"/>
</dbReference>
<feature type="region of interest" description="Disordered" evidence="1">
    <location>
        <begin position="236"/>
        <end position="292"/>
    </location>
</feature>
<comment type="caution">
    <text evidence="3">The sequence shown here is derived from an EMBL/GenBank/DDBJ whole genome shotgun (WGS) entry which is preliminary data.</text>
</comment>
<keyword evidence="2" id="KW-1133">Transmembrane helix</keyword>
<keyword evidence="2" id="KW-0472">Membrane</keyword>